<name>A0A836C2S9_9CHLO</name>
<dbReference type="Pfam" id="PF01753">
    <property type="entry name" value="zf-MYND"/>
    <property type="match status" value="1"/>
</dbReference>
<feature type="region of interest" description="Disordered" evidence="5">
    <location>
        <begin position="701"/>
        <end position="722"/>
    </location>
</feature>
<dbReference type="SUPFAM" id="SSF144232">
    <property type="entry name" value="HIT/MYND zinc finger-like"/>
    <property type="match status" value="1"/>
</dbReference>
<keyword evidence="3" id="KW-0862">Zinc</keyword>
<keyword evidence="1" id="KW-0479">Metal-binding</keyword>
<dbReference type="Gene3D" id="6.10.140.2220">
    <property type="match status" value="1"/>
</dbReference>
<reference evidence="7" key="1">
    <citation type="journal article" date="2020" name="bioRxiv">
        <title>Comparative genomics of Chlamydomonas.</title>
        <authorList>
            <person name="Craig R.J."/>
            <person name="Hasan A.R."/>
            <person name="Ness R.W."/>
            <person name="Keightley P.D."/>
        </authorList>
    </citation>
    <scope>NUCLEOTIDE SEQUENCE</scope>
    <source>
        <strain evidence="7">CCAP 11/70</strain>
    </source>
</reference>
<protein>
    <recommendedName>
        <fullName evidence="6">MYND-type domain-containing protein</fullName>
    </recommendedName>
</protein>
<evidence type="ECO:0000256" key="4">
    <source>
        <dbReference type="PROSITE-ProRule" id="PRU00134"/>
    </source>
</evidence>
<dbReference type="PROSITE" id="PS50865">
    <property type="entry name" value="ZF_MYND_2"/>
    <property type="match status" value="1"/>
</dbReference>
<gene>
    <name evidence="7" type="ORF">HYH03_004950</name>
</gene>
<evidence type="ECO:0000256" key="2">
    <source>
        <dbReference type="ARBA" id="ARBA00022771"/>
    </source>
</evidence>
<evidence type="ECO:0000313" key="8">
    <source>
        <dbReference type="Proteomes" id="UP000612055"/>
    </source>
</evidence>
<evidence type="ECO:0000256" key="1">
    <source>
        <dbReference type="ARBA" id="ARBA00022723"/>
    </source>
</evidence>
<evidence type="ECO:0000313" key="7">
    <source>
        <dbReference type="EMBL" id="KAG2496944.1"/>
    </source>
</evidence>
<keyword evidence="8" id="KW-1185">Reference proteome</keyword>
<evidence type="ECO:0000256" key="5">
    <source>
        <dbReference type="SAM" id="MobiDB-lite"/>
    </source>
</evidence>
<organism evidence="7 8">
    <name type="scientific">Edaphochlamys debaryana</name>
    <dbReference type="NCBI Taxonomy" id="47281"/>
    <lineage>
        <taxon>Eukaryota</taxon>
        <taxon>Viridiplantae</taxon>
        <taxon>Chlorophyta</taxon>
        <taxon>core chlorophytes</taxon>
        <taxon>Chlorophyceae</taxon>
        <taxon>CS clade</taxon>
        <taxon>Chlamydomonadales</taxon>
        <taxon>Chlamydomonadales incertae sedis</taxon>
        <taxon>Edaphochlamys</taxon>
    </lineage>
</organism>
<evidence type="ECO:0000259" key="6">
    <source>
        <dbReference type="PROSITE" id="PS50865"/>
    </source>
</evidence>
<proteinExistence type="predicted"/>
<dbReference type="Proteomes" id="UP000612055">
    <property type="component" value="Unassembled WGS sequence"/>
</dbReference>
<dbReference type="GO" id="GO:0008270">
    <property type="term" value="F:zinc ion binding"/>
    <property type="evidence" value="ECO:0007669"/>
    <property type="project" value="UniProtKB-KW"/>
</dbReference>
<dbReference type="AlphaFoldDB" id="A0A836C2S9"/>
<comment type="caution">
    <text evidence="7">The sequence shown here is derived from an EMBL/GenBank/DDBJ whole genome shotgun (WGS) entry which is preliminary data.</text>
</comment>
<sequence>MSGSAAPGWKALFAGANDATTYERRGILTKPAITAATAVLDQHASQPPSAQKLYNALALGTLTSCIDAMTADDQTQRQLYVLNDVVTSCHPRLASVLVEHNVIPALVRLHKRVGNMAHPVARSVVLVLFSTTLQACAAAGGDLEPVASKPELVELIISQLIFLATNPPELLSPSGLGTAQRCVQMMWELTRAPTPHCKAFRELLQRIDMAARLMHIAGTVTGRAPPTASEAAGADAAAAVAAAGALDAAAAGSQPQTVGTSGGGPVTSDELYEQRLALAAQVGSAVANLGGLGIRGIELSSTGLAPQRAWLLRPGTLAALKGPIEGLADGLAELRRRMATAQAARNRGEAPAAEPVPEPTAAIGLGEDLRPNKQPTARCLDQAEGAVRNLLFLLGLPTIVMGRDEEDVVEGCGFVIRLAFELFTEGYVDSMRILRDAVADPFSPLACGGAPFSSPYPGDYGPFFRAFAGHVETVAPALGVQLEDWGVRFTGEQAARQLPTMEVGEGVDARIAQSWLKDQIQDIINWGHAMMTLVRLADQAKMKNQPPAQQPPQQPQPLQGGAQGGQAGPQPGFPTPAAPRQLNPARAAAAEASAAAEAGVVPQGHCASCGAAPAAGGPAFQRCSKCRSVCYCSKACQVGHWGVHKKACSPAPAEAQAAAKPAAEAAPAATSVAEAAAAEGAQAPAKVEAVAAVEVPAAAEGSAEAAAAGGEGGEAGGLDSPA</sequence>
<dbReference type="InterPro" id="IPR002893">
    <property type="entry name" value="Znf_MYND"/>
</dbReference>
<feature type="compositionally biased region" description="Low complexity" evidence="5">
    <location>
        <begin position="578"/>
        <end position="589"/>
    </location>
</feature>
<dbReference type="EMBL" id="JAEHOE010000016">
    <property type="protein sequence ID" value="KAG2496944.1"/>
    <property type="molecule type" value="Genomic_DNA"/>
</dbReference>
<keyword evidence="2 4" id="KW-0863">Zinc-finger</keyword>
<feature type="domain" description="MYND-type" evidence="6">
    <location>
        <begin position="606"/>
        <end position="648"/>
    </location>
</feature>
<dbReference type="OrthoDB" id="536514at2759"/>
<evidence type="ECO:0000256" key="3">
    <source>
        <dbReference type="ARBA" id="ARBA00022833"/>
    </source>
</evidence>
<feature type="region of interest" description="Disordered" evidence="5">
    <location>
        <begin position="541"/>
        <end position="589"/>
    </location>
</feature>
<accession>A0A836C2S9</accession>